<evidence type="ECO:0000313" key="3">
    <source>
        <dbReference type="Proteomes" id="UP001279734"/>
    </source>
</evidence>
<name>A0AAD3XXB9_NEPGR</name>
<keyword evidence="1" id="KW-0732">Signal</keyword>
<keyword evidence="3" id="KW-1185">Reference proteome</keyword>
<protein>
    <recommendedName>
        <fullName evidence="4">Secreted protein</fullName>
    </recommendedName>
</protein>
<feature type="signal peptide" evidence="1">
    <location>
        <begin position="1"/>
        <end position="20"/>
    </location>
</feature>
<accession>A0AAD3XXB9</accession>
<dbReference type="AlphaFoldDB" id="A0AAD3XXB9"/>
<evidence type="ECO:0000256" key="1">
    <source>
        <dbReference type="SAM" id="SignalP"/>
    </source>
</evidence>
<dbReference type="Proteomes" id="UP001279734">
    <property type="component" value="Unassembled WGS sequence"/>
</dbReference>
<reference evidence="2" key="1">
    <citation type="submission" date="2023-05" db="EMBL/GenBank/DDBJ databases">
        <title>Nepenthes gracilis genome sequencing.</title>
        <authorList>
            <person name="Fukushima K."/>
        </authorList>
    </citation>
    <scope>NUCLEOTIDE SEQUENCE</scope>
    <source>
        <strain evidence="2">SING2019-196</strain>
    </source>
</reference>
<dbReference type="EMBL" id="BSYO01000022">
    <property type="protein sequence ID" value="GMH20953.1"/>
    <property type="molecule type" value="Genomic_DNA"/>
</dbReference>
<evidence type="ECO:0008006" key="4">
    <source>
        <dbReference type="Google" id="ProtNLM"/>
    </source>
</evidence>
<evidence type="ECO:0000313" key="2">
    <source>
        <dbReference type="EMBL" id="GMH20953.1"/>
    </source>
</evidence>
<proteinExistence type="predicted"/>
<feature type="chain" id="PRO_5041913718" description="Secreted protein" evidence="1">
    <location>
        <begin position="21"/>
        <end position="165"/>
    </location>
</feature>
<gene>
    <name evidence="2" type="ORF">Nepgr_022795</name>
</gene>
<sequence length="165" mass="17857">MAASWLLWITQAAALAVTSARVSVLAGLFSPCEPLEINRPCSSAVDSDESMPPKESGHDSVQALSSVHLDYGALEPSAVSRAFADAFQLESRSPANVWFGWVSSVLRGYRISVDLKSLPCCSRFWLCCFLVYLRLNAYAVVVMGSIAEMDGYWVGLDGPLSTDTV</sequence>
<organism evidence="2 3">
    <name type="scientific">Nepenthes gracilis</name>
    <name type="common">Slender pitcher plant</name>
    <dbReference type="NCBI Taxonomy" id="150966"/>
    <lineage>
        <taxon>Eukaryota</taxon>
        <taxon>Viridiplantae</taxon>
        <taxon>Streptophyta</taxon>
        <taxon>Embryophyta</taxon>
        <taxon>Tracheophyta</taxon>
        <taxon>Spermatophyta</taxon>
        <taxon>Magnoliopsida</taxon>
        <taxon>eudicotyledons</taxon>
        <taxon>Gunneridae</taxon>
        <taxon>Pentapetalae</taxon>
        <taxon>Caryophyllales</taxon>
        <taxon>Nepenthaceae</taxon>
        <taxon>Nepenthes</taxon>
    </lineage>
</organism>
<comment type="caution">
    <text evidence="2">The sequence shown here is derived from an EMBL/GenBank/DDBJ whole genome shotgun (WGS) entry which is preliminary data.</text>
</comment>